<evidence type="ECO:0000256" key="6">
    <source>
        <dbReference type="ARBA" id="ARBA00023014"/>
    </source>
</evidence>
<protein>
    <recommendedName>
        <fullName evidence="2">Cytochrome bc1 complex Rieske iron-sulfur subunit</fullName>
    </recommendedName>
    <alternativeName>
        <fullName evidence="8">Cytochrome bc1 reductase complex subunit QcrA</fullName>
    </alternativeName>
</protein>
<reference evidence="12 13" key="1">
    <citation type="submission" date="2019-10" db="EMBL/GenBank/DDBJ databases">
        <title>Rubrobacter sp nov SCSIO 52915 isolated from a deep-sea sediment in the South China Sea.</title>
        <authorList>
            <person name="Chen R.W."/>
        </authorList>
    </citation>
    <scope>NUCLEOTIDE SEQUENCE [LARGE SCALE GENOMIC DNA]</scope>
    <source>
        <strain evidence="12 13">SCSIO 52915</strain>
    </source>
</reference>
<keyword evidence="10" id="KW-0812">Transmembrane</keyword>
<dbReference type="Gene3D" id="2.102.10.10">
    <property type="entry name" value="Rieske [2Fe-2S] iron-sulphur domain"/>
    <property type="match status" value="1"/>
</dbReference>
<organism evidence="12 13">
    <name type="scientific">Rubrobacter marinus</name>
    <dbReference type="NCBI Taxonomy" id="2653852"/>
    <lineage>
        <taxon>Bacteria</taxon>
        <taxon>Bacillati</taxon>
        <taxon>Actinomycetota</taxon>
        <taxon>Rubrobacteria</taxon>
        <taxon>Rubrobacterales</taxon>
        <taxon>Rubrobacteraceae</taxon>
        <taxon>Rubrobacter</taxon>
    </lineage>
</organism>
<dbReference type="KEGG" id="rmar:GBA65_03745"/>
<evidence type="ECO:0000256" key="1">
    <source>
        <dbReference type="ARBA" id="ARBA00002494"/>
    </source>
</evidence>
<accession>A0A6G8Q2H5</accession>
<dbReference type="GO" id="GO:0016020">
    <property type="term" value="C:membrane"/>
    <property type="evidence" value="ECO:0007669"/>
    <property type="project" value="InterPro"/>
</dbReference>
<dbReference type="CDD" id="cd03467">
    <property type="entry name" value="Rieske"/>
    <property type="match status" value="1"/>
</dbReference>
<evidence type="ECO:0000256" key="8">
    <source>
        <dbReference type="ARBA" id="ARBA00029586"/>
    </source>
</evidence>
<sequence length="219" mass="23846">MTRGDFLGFGILGTIVGALLTIPPAAFVLGPVIDVNVRGESDVPDDWYRVGPIGEIPAKEPKVYVVEFPVNQVYSEEQVIEEGVETPGATIDNAVWTSWREEIGENGEAIHRIPSFVESGVQPPLTQEQIDEVTANLNVLSSSCAHLGCPVRWIVKEDGGEFLCPCHGGIYDINGGYVGGPPPRGMYSFTFEVREDANIYVKHEFDIGGDKGPQQPYVI</sequence>
<dbReference type="GO" id="GO:0016705">
    <property type="term" value="F:oxidoreductase activity, acting on paired donors, with incorporation or reduction of molecular oxygen"/>
    <property type="evidence" value="ECO:0007669"/>
    <property type="project" value="UniProtKB-ARBA"/>
</dbReference>
<dbReference type="PROSITE" id="PS51296">
    <property type="entry name" value="RIESKE"/>
    <property type="match status" value="1"/>
</dbReference>
<comment type="cofactor">
    <cofactor evidence="9">
        <name>[2Fe-2S] cluster</name>
        <dbReference type="ChEBI" id="CHEBI:190135"/>
    </cofactor>
</comment>
<dbReference type="PANTHER" id="PTHR10134">
    <property type="entry name" value="CYTOCHROME B-C1 COMPLEX SUBUNIT RIESKE, MITOCHONDRIAL"/>
    <property type="match status" value="1"/>
</dbReference>
<evidence type="ECO:0000313" key="12">
    <source>
        <dbReference type="EMBL" id="QIN80645.1"/>
    </source>
</evidence>
<keyword evidence="10" id="KW-1133">Transmembrane helix</keyword>
<dbReference type="GO" id="GO:0004497">
    <property type="term" value="F:monooxygenase activity"/>
    <property type="evidence" value="ECO:0007669"/>
    <property type="project" value="UniProtKB-ARBA"/>
</dbReference>
<evidence type="ECO:0000256" key="2">
    <source>
        <dbReference type="ARBA" id="ARBA00015816"/>
    </source>
</evidence>
<dbReference type="GO" id="GO:0051537">
    <property type="term" value="F:2 iron, 2 sulfur cluster binding"/>
    <property type="evidence" value="ECO:0007669"/>
    <property type="project" value="UniProtKB-KW"/>
</dbReference>
<dbReference type="AlphaFoldDB" id="A0A6G8Q2H5"/>
<evidence type="ECO:0000256" key="7">
    <source>
        <dbReference type="ARBA" id="ARBA00023157"/>
    </source>
</evidence>
<proteinExistence type="predicted"/>
<gene>
    <name evidence="12" type="ORF">GBA65_03745</name>
</gene>
<keyword evidence="3" id="KW-0001">2Fe-2S</keyword>
<evidence type="ECO:0000256" key="9">
    <source>
        <dbReference type="ARBA" id="ARBA00034078"/>
    </source>
</evidence>
<evidence type="ECO:0000256" key="10">
    <source>
        <dbReference type="SAM" id="Phobius"/>
    </source>
</evidence>
<comment type="function">
    <text evidence="1">Iron-sulfur subunit of the cytochrome bc1 complex, an essential component of the respiratory electron transport chain required for ATP synthesis. The bc1 complex catalyzes the oxidation of menaquinol and the reduction of cytochrome c in the respiratory chain. The bc1 complex operates through a Q-cycle mechanism that couples electron transfer to generation of the proton gradient that drives ATP synthesis.</text>
</comment>
<dbReference type="EMBL" id="CP045121">
    <property type="protein sequence ID" value="QIN80645.1"/>
    <property type="molecule type" value="Genomic_DNA"/>
</dbReference>
<evidence type="ECO:0000313" key="13">
    <source>
        <dbReference type="Proteomes" id="UP000502706"/>
    </source>
</evidence>
<name>A0A6G8Q2H5_9ACTN</name>
<evidence type="ECO:0000259" key="11">
    <source>
        <dbReference type="PROSITE" id="PS51296"/>
    </source>
</evidence>
<dbReference type="PRINTS" id="PR00162">
    <property type="entry name" value="RIESKE"/>
</dbReference>
<keyword evidence="10" id="KW-0472">Membrane</keyword>
<evidence type="ECO:0000256" key="5">
    <source>
        <dbReference type="ARBA" id="ARBA00023004"/>
    </source>
</evidence>
<keyword evidence="4" id="KW-0479">Metal-binding</keyword>
<dbReference type="GO" id="GO:0046872">
    <property type="term" value="F:metal ion binding"/>
    <property type="evidence" value="ECO:0007669"/>
    <property type="project" value="UniProtKB-KW"/>
</dbReference>
<evidence type="ECO:0000256" key="3">
    <source>
        <dbReference type="ARBA" id="ARBA00022714"/>
    </source>
</evidence>
<dbReference type="InterPro" id="IPR005805">
    <property type="entry name" value="Rieske_Fe-S_prot_C"/>
</dbReference>
<feature type="domain" description="Rieske" evidence="11">
    <location>
        <begin position="96"/>
        <end position="200"/>
    </location>
</feature>
<keyword evidence="13" id="KW-1185">Reference proteome</keyword>
<evidence type="ECO:0000256" key="4">
    <source>
        <dbReference type="ARBA" id="ARBA00022723"/>
    </source>
</evidence>
<feature type="transmembrane region" description="Helical" evidence="10">
    <location>
        <begin position="6"/>
        <end position="29"/>
    </location>
</feature>
<dbReference type="InterPro" id="IPR014349">
    <property type="entry name" value="Rieske_Fe-S_prot"/>
</dbReference>
<dbReference type="InterPro" id="IPR036922">
    <property type="entry name" value="Rieske_2Fe-2S_sf"/>
</dbReference>
<dbReference type="Proteomes" id="UP000502706">
    <property type="component" value="Chromosome"/>
</dbReference>
<keyword evidence="6" id="KW-0411">Iron-sulfur</keyword>
<dbReference type="InterPro" id="IPR017941">
    <property type="entry name" value="Rieske_2Fe-2S"/>
</dbReference>
<keyword evidence="5" id="KW-0408">Iron</keyword>
<dbReference type="Pfam" id="PF00355">
    <property type="entry name" value="Rieske"/>
    <property type="match status" value="1"/>
</dbReference>
<keyword evidence="7" id="KW-1015">Disulfide bond</keyword>
<dbReference type="SUPFAM" id="SSF50022">
    <property type="entry name" value="ISP domain"/>
    <property type="match status" value="1"/>
</dbReference>